<evidence type="ECO:0008006" key="3">
    <source>
        <dbReference type="Google" id="ProtNLM"/>
    </source>
</evidence>
<reference evidence="1 2" key="1">
    <citation type="journal article" date="2024" name="IMA Fungus">
        <title>IMA Genome - F19 : A genome assembly and annotation guide to empower mycologists, including annotated draft genome sequences of Ceratocystis pirilliformis, Diaporthe australafricana, Fusarium ophioides, Paecilomyces lecythidis, and Sporothrix stenoceras.</title>
        <authorList>
            <person name="Aylward J."/>
            <person name="Wilson A.M."/>
            <person name="Visagie C.M."/>
            <person name="Spraker J."/>
            <person name="Barnes I."/>
            <person name="Buitendag C."/>
            <person name="Ceriani C."/>
            <person name="Del Mar Angel L."/>
            <person name="du Plessis D."/>
            <person name="Fuchs T."/>
            <person name="Gasser K."/>
            <person name="Kramer D."/>
            <person name="Li W."/>
            <person name="Munsamy K."/>
            <person name="Piso A."/>
            <person name="Price J.L."/>
            <person name="Sonnekus B."/>
            <person name="Thomas C."/>
            <person name="van der Nest A."/>
            <person name="van Dijk A."/>
            <person name="van Heerden A."/>
            <person name="van Vuuren N."/>
            <person name="Yilmaz N."/>
            <person name="Duong T.A."/>
            <person name="van der Merwe N.A."/>
            <person name="Wingfield M.J."/>
            <person name="Wingfield B.D."/>
        </authorList>
    </citation>
    <scope>NUCLEOTIDE SEQUENCE [LARGE SCALE GENOMIC DNA]</scope>
    <source>
        <strain evidence="1 2">CMW 18300</strain>
    </source>
</reference>
<dbReference type="EMBL" id="JAWRVE010000075">
    <property type="protein sequence ID" value="KAL1863060.1"/>
    <property type="molecule type" value="Genomic_DNA"/>
</dbReference>
<accession>A0ABR3WJP3</accession>
<evidence type="ECO:0000313" key="1">
    <source>
        <dbReference type="EMBL" id="KAL1863060.1"/>
    </source>
</evidence>
<organism evidence="1 2">
    <name type="scientific">Diaporthe australafricana</name>
    <dbReference type="NCBI Taxonomy" id="127596"/>
    <lineage>
        <taxon>Eukaryota</taxon>
        <taxon>Fungi</taxon>
        <taxon>Dikarya</taxon>
        <taxon>Ascomycota</taxon>
        <taxon>Pezizomycotina</taxon>
        <taxon>Sordariomycetes</taxon>
        <taxon>Sordariomycetidae</taxon>
        <taxon>Diaporthales</taxon>
        <taxon>Diaporthaceae</taxon>
        <taxon>Diaporthe</taxon>
    </lineage>
</organism>
<protein>
    <recommendedName>
        <fullName evidence="3">Protein kinase domain-containing protein</fullName>
    </recommendedName>
</protein>
<keyword evidence="2" id="KW-1185">Reference proteome</keyword>
<name>A0ABR3WJP3_9PEZI</name>
<comment type="caution">
    <text evidence="1">The sequence shown here is derived from an EMBL/GenBank/DDBJ whole genome shotgun (WGS) entry which is preliminary data.</text>
</comment>
<gene>
    <name evidence="1" type="ORF">Daus18300_008216</name>
</gene>
<dbReference type="Proteomes" id="UP001583177">
    <property type="component" value="Unassembled WGS sequence"/>
</dbReference>
<evidence type="ECO:0000313" key="2">
    <source>
        <dbReference type="Proteomes" id="UP001583177"/>
    </source>
</evidence>
<sequence length="374" mass="42671">MEANPFNQPPQICAWSPPEDVDKPRLPYIAGFTVPIRRHVPPRPFGDDYGHGTKPYLSREYLFSVTQSELVVNNPPLDSDPPSQIHPETASLIITAPIVIGSAHGAQIAACTIVPHDDTGSKPFQAVVKIYDALYYRFSMSLINEPRDVVLQADQDYSREAAAYEFLQKVGQTAAFAPEYHGSWTFELPITYKGQVQKRLVRMIVIERLDGTTLRNALVRNDVHNVKDAFHYPEDYRLEILARAMEGLVHQLYLGVDQSDFAGRNVMIVPDTESKAEQITVAGLPLARVVLIDYNNSYVFSLLKEHVHKESSRPCNPLLFFWDTLLHGFSGWIPHEWQHSRKLMQQWLLRRFGTDEQKALYAPIEQELQFEEDD</sequence>
<proteinExistence type="predicted"/>